<keyword evidence="3" id="KW-1185">Reference proteome</keyword>
<feature type="non-terminal residue" evidence="2">
    <location>
        <position position="182"/>
    </location>
</feature>
<feature type="transmembrane region" description="Helical" evidence="1">
    <location>
        <begin position="96"/>
        <end position="116"/>
    </location>
</feature>
<keyword evidence="1" id="KW-0812">Transmembrane</keyword>
<evidence type="ECO:0000256" key="1">
    <source>
        <dbReference type="SAM" id="Phobius"/>
    </source>
</evidence>
<dbReference type="AlphaFoldDB" id="A0AAQ3S8F3"/>
<keyword evidence="1" id="KW-0472">Membrane</keyword>
<dbReference type="EMBL" id="CP144699">
    <property type="protein sequence ID" value="WVZ20298.1"/>
    <property type="molecule type" value="Genomic_DNA"/>
</dbReference>
<evidence type="ECO:0000313" key="2">
    <source>
        <dbReference type="EMBL" id="WVZ20298.1"/>
    </source>
</evidence>
<reference evidence="2 3" key="1">
    <citation type="journal article" date="2023" name="Life. Sci Alliance">
        <title>Evolutionary insights into 3D genome organization and epigenetic landscape of Vigna mungo.</title>
        <authorList>
            <person name="Junaid A."/>
            <person name="Singh B."/>
            <person name="Bhatia S."/>
        </authorList>
    </citation>
    <scope>NUCLEOTIDE SEQUENCE [LARGE SCALE GENOMIC DNA]</scope>
    <source>
        <strain evidence="2">Urdbean</strain>
    </source>
</reference>
<accession>A0AAQ3S8F3</accession>
<organism evidence="2 3">
    <name type="scientific">Vigna mungo</name>
    <name type="common">Black gram</name>
    <name type="synonym">Phaseolus mungo</name>
    <dbReference type="NCBI Taxonomy" id="3915"/>
    <lineage>
        <taxon>Eukaryota</taxon>
        <taxon>Viridiplantae</taxon>
        <taxon>Streptophyta</taxon>
        <taxon>Embryophyta</taxon>
        <taxon>Tracheophyta</taxon>
        <taxon>Spermatophyta</taxon>
        <taxon>Magnoliopsida</taxon>
        <taxon>eudicotyledons</taxon>
        <taxon>Gunneridae</taxon>
        <taxon>Pentapetalae</taxon>
        <taxon>rosids</taxon>
        <taxon>fabids</taxon>
        <taxon>Fabales</taxon>
        <taxon>Fabaceae</taxon>
        <taxon>Papilionoideae</taxon>
        <taxon>50 kb inversion clade</taxon>
        <taxon>NPAAA clade</taxon>
        <taxon>indigoferoid/millettioid clade</taxon>
        <taxon>Phaseoleae</taxon>
        <taxon>Vigna</taxon>
    </lineage>
</organism>
<dbReference type="Proteomes" id="UP001374535">
    <property type="component" value="Chromosome 2"/>
</dbReference>
<keyword evidence="1" id="KW-1133">Transmembrane helix</keyword>
<evidence type="ECO:0000313" key="3">
    <source>
        <dbReference type="Proteomes" id="UP001374535"/>
    </source>
</evidence>
<protein>
    <submittedName>
        <fullName evidence="2">Uncharacterized protein</fullName>
    </submittedName>
</protein>
<gene>
    <name evidence="2" type="ORF">V8G54_007620</name>
</gene>
<name>A0AAQ3S8F3_VIGMU</name>
<sequence length="182" mass="20821">MYDGLELLHKRGPCLFIKLRNVLCSRNPRLHNLAIRNHQSIWHATISLFGKIEPLTILVSGLFKLRTPPARERGPNEVVVSKPVIEDRDERLPLRVFLIDGRLLLLLLLLLILLGFSPFLCLRMLIFLVVLWLRFPTPCLLLLHHTLLRRSLHLSSHSSSLQTLTVLSLCSLSAAHLQVKNK</sequence>
<proteinExistence type="predicted"/>